<protein>
    <submittedName>
        <fullName evidence="3">Uncharacterized protein</fullName>
    </submittedName>
</protein>
<keyword evidence="2" id="KW-1133">Transmembrane helix</keyword>
<dbReference type="VEuPathDB" id="TriTrypDB:ADEAN_000070800"/>
<evidence type="ECO:0000313" key="3">
    <source>
        <dbReference type="EMBL" id="CAD2213267.1"/>
    </source>
</evidence>
<feature type="transmembrane region" description="Helical" evidence="2">
    <location>
        <begin position="57"/>
        <end position="81"/>
    </location>
</feature>
<feature type="region of interest" description="Disordered" evidence="1">
    <location>
        <begin position="165"/>
        <end position="270"/>
    </location>
</feature>
<feature type="compositionally biased region" description="Polar residues" evidence="1">
    <location>
        <begin position="253"/>
        <end position="270"/>
    </location>
</feature>
<keyword evidence="2" id="KW-0812">Transmembrane</keyword>
<keyword evidence="4" id="KW-1185">Reference proteome</keyword>
<evidence type="ECO:0000313" key="4">
    <source>
        <dbReference type="Proteomes" id="UP000515908"/>
    </source>
</evidence>
<feature type="compositionally biased region" description="Pro residues" evidence="1">
    <location>
        <begin position="195"/>
        <end position="215"/>
    </location>
</feature>
<evidence type="ECO:0000256" key="2">
    <source>
        <dbReference type="SAM" id="Phobius"/>
    </source>
</evidence>
<sequence length="270" mass="30247">MSFLESTLNFVLFYLTYVNPVVRGTRLCQQPNPNASQVSNVALTLIFAWWMEFLDAMFLSSFIAMRGLYTFVRIILLLYFIHPKFLGALRVYEKLFASLVDQYLPLVDKLVLQHVENIREWGLTRYATKTGMVLVRAVVDIIDIAQRLIVSSGDSHVKPARLQRRLSAERDDGEEPVVVPAPLPRAKATPVSRPLSPPPRVPTPPPRPQRSPPPAATVDSSIIFSSEADELSGPDTASDTPVATIRRDRGLNHTPTPKYSRHSSQSSFTH</sequence>
<dbReference type="Proteomes" id="UP000515908">
    <property type="component" value="Chromosome 01"/>
</dbReference>
<evidence type="ECO:0000256" key="1">
    <source>
        <dbReference type="SAM" id="MobiDB-lite"/>
    </source>
</evidence>
<proteinExistence type="predicted"/>
<dbReference type="EMBL" id="LR877145">
    <property type="protein sequence ID" value="CAD2213267.1"/>
    <property type="molecule type" value="Genomic_DNA"/>
</dbReference>
<dbReference type="OrthoDB" id="271464at2759"/>
<reference evidence="3 4" key="1">
    <citation type="submission" date="2020-08" db="EMBL/GenBank/DDBJ databases">
        <authorList>
            <person name="Newling K."/>
            <person name="Davey J."/>
            <person name="Forrester S."/>
        </authorList>
    </citation>
    <scope>NUCLEOTIDE SEQUENCE [LARGE SCALE GENOMIC DNA]</scope>
    <source>
        <strain evidence="4">Crithidia deanei Carvalho (ATCC PRA-265)</strain>
    </source>
</reference>
<dbReference type="AlphaFoldDB" id="S9ULX1"/>
<organism evidence="3 4">
    <name type="scientific">Angomonas deanei</name>
    <dbReference type="NCBI Taxonomy" id="59799"/>
    <lineage>
        <taxon>Eukaryota</taxon>
        <taxon>Discoba</taxon>
        <taxon>Euglenozoa</taxon>
        <taxon>Kinetoplastea</taxon>
        <taxon>Metakinetoplastina</taxon>
        <taxon>Trypanosomatida</taxon>
        <taxon>Trypanosomatidae</taxon>
        <taxon>Strigomonadinae</taxon>
        <taxon>Angomonas</taxon>
    </lineage>
</organism>
<name>S9ULX1_9TRYP</name>
<gene>
    <name evidence="3" type="ORF">ADEAN_000070800</name>
</gene>
<accession>S9ULX1</accession>
<keyword evidence="2" id="KW-0472">Membrane</keyword>